<dbReference type="RefSeq" id="WP_204707205.1">
    <property type="nucleotide sequence ID" value="NZ_JBHSZV010000014.1"/>
</dbReference>
<keyword evidence="5" id="KW-1185">Reference proteome</keyword>
<reference evidence="5" key="1">
    <citation type="journal article" date="2019" name="Int. J. Syst. Evol. Microbiol.">
        <title>The Global Catalogue of Microorganisms (GCM) 10K type strain sequencing project: providing services to taxonomists for standard genome sequencing and annotation.</title>
        <authorList>
            <consortium name="The Broad Institute Genomics Platform"/>
            <consortium name="The Broad Institute Genome Sequencing Center for Infectious Disease"/>
            <person name="Wu L."/>
            <person name="Ma J."/>
        </authorList>
    </citation>
    <scope>NUCLEOTIDE SEQUENCE [LARGE SCALE GENOMIC DNA]</scope>
    <source>
        <strain evidence="5">CGMCC 4.1621</strain>
    </source>
</reference>
<comment type="caution">
    <text evidence="4">The sequence shown here is derived from an EMBL/GenBank/DDBJ whole genome shotgun (WGS) entry which is preliminary data.</text>
</comment>
<keyword evidence="2" id="KW-0178">Competence</keyword>
<organism evidence="4 5">
    <name type="scientific">Halobacillus seohaensis</name>
    <dbReference type="NCBI Taxonomy" id="447421"/>
    <lineage>
        <taxon>Bacteria</taxon>
        <taxon>Bacillati</taxon>
        <taxon>Bacillota</taxon>
        <taxon>Bacilli</taxon>
        <taxon>Bacillales</taxon>
        <taxon>Bacillaceae</taxon>
        <taxon>Halobacillus</taxon>
    </lineage>
</organism>
<name>A0ABW2EKZ8_9BACI</name>
<keyword evidence="3" id="KW-1133">Transmembrane helix</keyword>
<feature type="transmembrane region" description="Helical" evidence="3">
    <location>
        <begin position="12"/>
        <end position="35"/>
    </location>
</feature>
<dbReference type="InterPro" id="IPR045584">
    <property type="entry name" value="Pilin-like"/>
</dbReference>
<evidence type="ECO:0000313" key="4">
    <source>
        <dbReference type="EMBL" id="MFC7061636.1"/>
    </source>
</evidence>
<proteinExistence type="predicted"/>
<protein>
    <submittedName>
        <fullName evidence="4">Type II secretion system protein</fullName>
    </submittedName>
</protein>
<comment type="subcellular location">
    <subcellularLocation>
        <location evidence="1">Cell surface</location>
    </subcellularLocation>
</comment>
<accession>A0ABW2EKZ8</accession>
<evidence type="ECO:0000256" key="1">
    <source>
        <dbReference type="ARBA" id="ARBA00004241"/>
    </source>
</evidence>
<keyword evidence="3" id="KW-0472">Membrane</keyword>
<dbReference type="SUPFAM" id="SSF54523">
    <property type="entry name" value="Pili subunits"/>
    <property type="match status" value="1"/>
</dbReference>
<evidence type="ECO:0000313" key="5">
    <source>
        <dbReference type="Proteomes" id="UP001596410"/>
    </source>
</evidence>
<sequence>MFKDKGFTLIEVLAAITLLGLVTTVFLAVFLNYAASSNRVETELDATNIAEEVGYYVSTSEEILNQWTASCSQSETQQSVDISSLASINGHFDTDNSNRLYYTSSQNQTYDLEVNLCQSVEEKGLVVRINVEVYRSLTSGELSLVTETYHYVREEATS</sequence>
<evidence type="ECO:0000256" key="3">
    <source>
        <dbReference type="SAM" id="Phobius"/>
    </source>
</evidence>
<evidence type="ECO:0000256" key="2">
    <source>
        <dbReference type="ARBA" id="ARBA00023287"/>
    </source>
</evidence>
<dbReference type="Gene3D" id="3.30.700.10">
    <property type="entry name" value="Glycoprotein, Type 4 Pilin"/>
    <property type="match status" value="1"/>
</dbReference>
<dbReference type="InterPro" id="IPR012902">
    <property type="entry name" value="N_methyl_site"/>
</dbReference>
<dbReference type="Proteomes" id="UP001596410">
    <property type="component" value="Unassembled WGS sequence"/>
</dbReference>
<keyword evidence="3" id="KW-0812">Transmembrane</keyword>
<dbReference type="EMBL" id="JBHSZV010000014">
    <property type="protein sequence ID" value="MFC7061636.1"/>
    <property type="molecule type" value="Genomic_DNA"/>
</dbReference>
<gene>
    <name evidence="4" type="ORF">ACFQIC_07160</name>
</gene>
<dbReference type="NCBIfam" id="TIGR02532">
    <property type="entry name" value="IV_pilin_GFxxxE"/>
    <property type="match status" value="1"/>
</dbReference>
<dbReference type="Pfam" id="PF07963">
    <property type="entry name" value="N_methyl"/>
    <property type="match status" value="1"/>
</dbReference>
<dbReference type="PROSITE" id="PS00409">
    <property type="entry name" value="PROKAR_NTER_METHYL"/>
    <property type="match status" value="1"/>
</dbReference>